<keyword evidence="1" id="KW-0732">Signal</keyword>
<organism evidence="2 3">
    <name type="scientific">Parelaphostrongylus tenuis</name>
    <name type="common">Meningeal worm</name>
    <dbReference type="NCBI Taxonomy" id="148309"/>
    <lineage>
        <taxon>Eukaryota</taxon>
        <taxon>Metazoa</taxon>
        <taxon>Ecdysozoa</taxon>
        <taxon>Nematoda</taxon>
        <taxon>Chromadorea</taxon>
        <taxon>Rhabditida</taxon>
        <taxon>Rhabditina</taxon>
        <taxon>Rhabditomorpha</taxon>
        <taxon>Strongyloidea</taxon>
        <taxon>Metastrongylidae</taxon>
        <taxon>Parelaphostrongylus</taxon>
    </lineage>
</organism>
<reference evidence="2" key="1">
    <citation type="submission" date="2021-06" db="EMBL/GenBank/DDBJ databases">
        <title>Parelaphostrongylus tenuis whole genome reference sequence.</title>
        <authorList>
            <person name="Garwood T.J."/>
            <person name="Larsen P.A."/>
            <person name="Fountain-Jones N.M."/>
            <person name="Garbe J.R."/>
            <person name="Macchietto M.G."/>
            <person name="Kania S.A."/>
            <person name="Gerhold R.W."/>
            <person name="Richards J.E."/>
            <person name="Wolf T.M."/>
        </authorList>
    </citation>
    <scope>NUCLEOTIDE SEQUENCE</scope>
    <source>
        <strain evidence="2">MNPRO001-30</strain>
        <tissue evidence="2">Meninges</tissue>
    </source>
</reference>
<comment type="caution">
    <text evidence="2">The sequence shown here is derived from an EMBL/GenBank/DDBJ whole genome shotgun (WGS) entry which is preliminary data.</text>
</comment>
<dbReference type="AlphaFoldDB" id="A0AAD5RD65"/>
<sequence>MIMTVLLSAVITLSVLAEDPYDPFECKANGKCPPGRTCVDGTCYRRLDCPQIGIPRMSPFCKMALVPDERNCPMPKITCDRKNLS</sequence>
<evidence type="ECO:0000256" key="1">
    <source>
        <dbReference type="SAM" id="SignalP"/>
    </source>
</evidence>
<gene>
    <name evidence="2" type="ORF">KIN20_036439</name>
</gene>
<feature type="chain" id="PRO_5041938953" evidence="1">
    <location>
        <begin position="18"/>
        <end position="85"/>
    </location>
</feature>
<evidence type="ECO:0000313" key="3">
    <source>
        <dbReference type="Proteomes" id="UP001196413"/>
    </source>
</evidence>
<accession>A0AAD5RD65</accession>
<name>A0AAD5RD65_PARTN</name>
<dbReference type="EMBL" id="JAHQIW010007363">
    <property type="protein sequence ID" value="KAJ1373906.1"/>
    <property type="molecule type" value="Genomic_DNA"/>
</dbReference>
<feature type="signal peptide" evidence="1">
    <location>
        <begin position="1"/>
        <end position="17"/>
    </location>
</feature>
<evidence type="ECO:0000313" key="2">
    <source>
        <dbReference type="EMBL" id="KAJ1373906.1"/>
    </source>
</evidence>
<keyword evidence="3" id="KW-1185">Reference proteome</keyword>
<proteinExistence type="predicted"/>
<protein>
    <submittedName>
        <fullName evidence="2">Uncharacterized protein</fullName>
    </submittedName>
</protein>
<dbReference type="Proteomes" id="UP001196413">
    <property type="component" value="Unassembled WGS sequence"/>
</dbReference>